<feature type="chain" id="PRO_5046840457" evidence="2">
    <location>
        <begin position="20"/>
        <end position="432"/>
    </location>
</feature>
<evidence type="ECO:0000256" key="2">
    <source>
        <dbReference type="SAM" id="SignalP"/>
    </source>
</evidence>
<sequence>MHKVLLGAVLSGVASVAAAEDAAVAQTAKVLPQVVSWRRDIHQHPELGNRETRTAKLVATQLKALGLEVRTGIAHTGVVALLKGGKPGPKLAIRADMDALPVTEEVDLPFASKVRSTYAGQEVGVMHACGHDAHTAMTLGVATALAGQRADLPGEVMFIFQPAEEGSPPGEQGGAKLMLEEGLFKDFKPDAIFGMHVFYTLQAGQVGVREGPMLAGSDRFKIRVLGAQTHGAQPWRGVDPIVTAAAIVSQAQSIVSRQIDISKFPAVLSFGLFQGGVRYNIIPDKVELEGTIRTFDDGMRDEIMVRLRRLAEGVATAQGAKVELEVPMEEVNNPVTRNDPAMTRRMRPSLERAVGAANVVEVPPNMVAEDFSYYANAVPGVFFFVGSAPPGEHPANVAPNHSPRFFLDEKALEVGTRAMLQLAWDFLAPPSN</sequence>
<keyword evidence="1" id="KW-0378">Hydrolase</keyword>
<dbReference type="EMBL" id="CP104694">
    <property type="protein sequence ID" value="UXI68101.1"/>
    <property type="molecule type" value="Genomic_DNA"/>
</dbReference>
<dbReference type="Gene3D" id="3.30.70.360">
    <property type="match status" value="1"/>
</dbReference>
<evidence type="ECO:0000313" key="4">
    <source>
        <dbReference type="EMBL" id="UXI68101.1"/>
    </source>
</evidence>
<dbReference type="SUPFAM" id="SSF55031">
    <property type="entry name" value="Bacterial exopeptidase dimerisation domain"/>
    <property type="match status" value="1"/>
</dbReference>
<dbReference type="PIRSF" id="PIRSF005962">
    <property type="entry name" value="Pept_M20D_amidohydro"/>
    <property type="match status" value="1"/>
</dbReference>
<protein>
    <submittedName>
        <fullName evidence="4">Amidohydrolase</fullName>
    </submittedName>
</protein>
<dbReference type="SUPFAM" id="SSF53187">
    <property type="entry name" value="Zn-dependent exopeptidases"/>
    <property type="match status" value="1"/>
</dbReference>
<evidence type="ECO:0000313" key="5">
    <source>
        <dbReference type="Proteomes" id="UP001064632"/>
    </source>
</evidence>
<dbReference type="RefSeq" id="WP_261695063.1">
    <property type="nucleotide sequence ID" value="NZ_CP104694.1"/>
</dbReference>
<evidence type="ECO:0000256" key="1">
    <source>
        <dbReference type="ARBA" id="ARBA00022801"/>
    </source>
</evidence>
<dbReference type="Pfam" id="PF01546">
    <property type="entry name" value="Peptidase_M20"/>
    <property type="match status" value="1"/>
</dbReference>
<keyword evidence="2" id="KW-0732">Signal</keyword>
<keyword evidence="5" id="KW-1185">Reference proteome</keyword>
<dbReference type="Pfam" id="PF07687">
    <property type="entry name" value="M20_dimer"/>
    <property type="match status" value="1"/>
</dbReference>
<accession>A0ABY6BET4</accession>
<dbReference type="InterPro" id="IPR036264">
    <property type="entry name" value="Bact_exopeptidase_dim_dom"/>
</dbReference>
<dbReference type="PANTHER" id="PTHR11014:SF63">
    <property type="entry name" value="METALLOPEPTIDASE, PUTATIVE (AFU_ORTHOLOGUE AFUA_6G09600)-RELATED"/>
    <property type="match status" value="1"/>
</dbReference>
<reference evidence="4" key="1">
    <citation type="submission" date="2022-09" db="EMBL/GenBank/DDBJ databases">
        <title>Tahibacter sp. nov., isolated from a fresh water.</title>
        <authorList>
            <person name="Baek J.H."/>
            <person name="Lee J.K."/>
            <person name="Kim J.M."/>
            <person name="Jeon C.O."/>
        </authorList>
    </citation>
    <scope>NUCLEOTIDE SEQUENCE</scope>
    <source>
        <strain evidence="4">W38</strain>
    </source>
</reference>
<gene>
    <name evidence="4" type="ORF">N4264_00150</name>
</gene>
<dbReference type="InterPro" id="IPR017439">
    <property type="entry name" value="Amidohydrolase"/>
</dbReference>
<dbReference type="NCBIfam" id="TIGR01891">
    <property type="entry name" value="amidohydrolases"/>
    <property type="match status" value="1"/>
</dbReference>
<evidence type="ECO:0000259" key="3">
    <source>
        <dbReference type="Pfam" id="PF07687"/>
    </source>
</evidence>
<feature type="domain" description="Peptidase M20 dimerisation" evidence="3">
    <location>
        <begin position="216"/>
        <end position="311"/>
    </location>
</feature>
<proteinExistence type="predicted"/>
<dbReference type="PANTHER" id="PTHR11014">
    <property type="entry name" value="PEPTIDASE M20 FAMILY MEMBER"/>
    <property type="match status" value="1"/>
</dbReference>
<dbReference type="Gene3D" id="3.40.630.10">
    <property type="entry name" value="Zn peptidases"/>
    <property type="match status" value="1"/>
</dbReference>
<organism evidence="4 5">
    <name type="scientific">Tahibacter amnicola</name>
    <dbReference type="NCBI Taxonomy" id="2976241"/>
    <lineage>
        <taxon>Bacteria</taxon>
        <taxon>Pseudomonadati</taxon>
        <taxon>Pseudomonadota</taxon>
        <taxon>Gammaproteobacteria</taxon>
        <taxon>Lysobacterales</taxon>
        <taxon>Rhodanobacteraceae</taxon>
        <taxon>Tahibacter</taxon>
    </lineage>
</organism>
<dbReference type="Proteomes" id="UP001064632">
    <property type="component" value="Chromosome"/>
</dbReference>
<dbReference type="InterPro" id="IPR002933">
    <property type="entry name" value="Peptidase_M20"/>
</dbReference>
<dbReference type="InterPro" id="IPR011650">
    <property type="entry name" value="Peptidase_M20_dimer"/>
</dbReference>
<feature type="signal peptide" evidence="2">
    <location>
        <begin position="1"/>
        <end position="19"/>
    </location>
</feature>
<name>A0ABY6BET4_9GAMM</name>